<evidence type="ECO:0000313" key="2">
    <source>
        <dbReference type="EMBL" id="KAK7466313.1"/>
    </source>
</evidence>
<comment type="caution">
    <text evidence="2">The sequence shown here is derived from an EMBL/GenBank/DDBJ whole genome shotgun (WGS) entry which is preliminary data.</text>
</comment>
<name>A0ABR1JRY6_9AGAR</name>
<protein>
    <submittedName>
        <fullName evidence="2">Uncharacterized protein</fullName>
    </submittedName>
</protein>
<feature type="compositionally biased region" description="Basic and acidic residues" evidence="1">
    <location>
        <begin position="81"/>
        <end position="97"/>
    </location>
</feature>
<keyword evidence="3" id="KW-1185">Reference proteome</keyword>
<feature type="region of interest" description="Disordered" evidence="1">
    <location>
        <begin position="81"/>
        <end position="129"/>
    </location>
</feature>
<feature type="region of interest" description="Disordered" evidence="1">
    <location>
        <begin position="213"/>
        <end position="242"/>
    </location>
</feature>
<accession>A0ABR1JRY6</accession>
<gene>
    <name evidence="2" type="ORF">VKT23_005040</name>
</gene>
<evidence type="ECO:0000313" key="3">
    <source>
        <dbReference type="Proteomes" id="UP001498398"/>
    </source>
</evidence>
<organism evidence="2 3">
    <name type="scientific">Marasmiellus scandens</name>
    <dbReference type="NCBI Taxonomy" id="2682957"/>
    <lineage>
        <taxon>Eukaryota</taxon>
        <taxon>Fungi</taxon>
        <taxon>Dikarya</taxon>
        <taxon>Basidiomycota</taxon>
        <taxon>Agaricomycotina</taxon>
        <taxon>Agaricomycetes</taxon>
        <taxon>Agaricomycetidae</taxon>
        <taxon>Agaricales</taxon>
        <taxon>Marasmiineae</taxon>
        <taxon>Omphalotaceae</taxon>
        <taxon>Marasmiellus</taxon>
    </lineage>
</organism>
<reference evidence="2 3" key="1">
    <citation type="submission" date="2024-01" db="EMBL/GenBank/DDBJ databases">
        <title>A draft genome for the cacao thread blight pathogen Marasmiellus scandens.</title>
        <authorList>
            <person name="Baruah I.K."/>
            <person name="Leung J."/>
            <person name="Bukari Y."/>
            <person name="Amoako-Attah I."/>
            <person name="Meinhardt L.W."/>
            <person name="Bailey B.A."/>
            <person name="Cohen S.P."/>
        </authorList>
    </citation>
    <scope>NUCLEOTIDE SEQUENCE [LARGE SCALE GENOMIC DNA]</scope>
    <source>
        <strain evidence="2 3">GH-19</strain>
    </source>
</reference>
<proteinExistence type="predicted"/>
<sequence>MPTHSPAPRSGKTSEFAHLFELFDKLARGRSAAPVLGRASNEGESSLIDDTCSVPIRTDLEPVIRDLVTLVGPRIRSREDMREEKLGNKPRVRERSKTIAVAPDLGPDNFKSDDATMGSDTTEDDDSESRLKFGLGKSRPFTFKMMLHKLYELDEWGRKVKEVLEKSQNEFKPLAENKEIPKRARAKTVVDARSRTGTSVDVKETSQVHFSAASQDRSPIKSCGRPRSHTVSSTTGGRGRESGYPAILIDNHKSQDSRHDLRTIKKRCIGRRKSATGLDVNGRAAWIYIGSPAAVALSENDRCSGEGLTTISVPKPLKYGALQDGPRLPRKIINRRRVSSVDSTPTDAVVGNDEVATRRRVMSVTTSSV</sequence>
<evidence type="ECO:0000256" key="1">
    <source>
        <dbReference type="SAM" id="MobiDB-lite"/>
    </source>
</evidence>
<dbReference type="Proteomes" id="UP001498398">
    <property type="component" value="Unassembled WGS sequence"/>
</dbReference>
<dbReference type="EMBL" id="JBANRG010000005">
    <property type="protein sequence ID" value="KAK7466313.1"/>
    <property type="molecule type" value="Genomic_DNA"/>
</dbReference>